<evidence type="ECO:0000313" key="1">
    <source>
        <dbReference type="EMBL" id="TYH63858.1"/>
    </source>
</evidence>
<gene>
    <name evidence="1" type="ORF">ES332_D07G224700v1</name>
</gene>
<keyword evidence="2" id="KW-1185">Reference proteome</keyword>
<evidence type="ECO:0000313" key="2">
    <source>
        <dbReference type="Proteomes" id="UP000322667"/>
    </source>
</evidence>
<dbReference type="AlphaFoldDB" id="A0A5D2K9S0"/>
<reference evidence="1 2" key="1">
    <citation type="submission" date="2019-07" db="EMBL/GenBank/DDBJ databases">
        <title>WGS assembly of Gossypium tomentosum.</title>
        <authorList>
            <person name="Chen Z.J."/>
            <person name="Sreedasyam A."/>
            <person name="Ando A."/>
            <person name="Song Q."/>
            <person name="De L."/>
            <person name="Hulse-Kemp A."/>
            <person name="Ding M."/>
            <person name="Ye W."/>
            <person name="Kirkbride R."/>
            <person name="Jenkins J."/>
            <person name="Plott C."/>
            <person name="Lovell J."/>
            <person name="Lin Y.-M."/>
            <person name="Vaughn R."/>
            <person name="Liu B."/>
            <person name="Li W."/>
            <person name="Simpson S."/>
            <person name="Scheffler B."/>
            <person name="Saski C."/>
            <person name="Grover C."/>
            <person name="Hu G."/>
            <person name="Conover J."/>
            <person name="Carlson J."/>
            <person name="Shu S."/>
            <person name="Boston L."/>
            <person name="Williams M."/>
            <person name="Peterson D."/>
            <person name="Mcgee K."/>
            <person name="Jones D."/>
            <person name="Wendel J."/>
            <person name="Stelly D."/>
            <person name="Grimwood J."/>
            <person name="Schmutz J."/>
        </authorList>
    </citation>
    <scope>NUCLEOTIDE SEQUENCE [LARGE SCALE GENOMIC DNA]</scope>
    <source>
        <strain evidence="1">7179.01</strain>
    </source>
</reference>
<organism evidence="1 2">
    <name type="scientific">Gossypium tomentosum</name>
    <name type="common">Hawaiian cotton</name>
    <name type="synonym">Gossypium sandvicense</name>
    <dbReference type="NCBI Taxonomy" id="34277"/>
    <lineage>
        <taxon>Eukaryota</taxon>
        <taxon>Viridiplantae</taxon>
        <taxon>Streptophyta</taxon>
        <taxon>Embryophyta</taxon>
        <taxon>Tracheophyta</taxon>
        <taxon>Spermatophyta</taxon>
        <taxon>Magnoliopsida</taxon>
        <taxon>eudicotyledons</taxon>
        <taxon>Gunneridae</taxon>
        <taxon>Pentapetalae</taxon>
        <taxon>rosids</taxon>
        <taxon>malvids</taxon>
        <taxon>Malvales</taxon>
        <taxon>Malvaceae</taxon>
        <taxon>Malvoideae</taxon>
        <taxon>Gossypium</taxon>
    </lineage>
</organism>
<dbReference type="Proteomes" id="UP000322667">
    <property type="component" value="Chromosome D07"/>
</dbReference>
<sequence>MSRSQRRGNRKNESGDVTMAVELVATRGVAVGLRQVADRTCGGSTRCGARVSDFLKP</sequence>
<accession>A0A5D2K9S0</accession>
<protein>
    <submittedName>
        <fullName evidence="1">Uncharacterized protein</fullName>
    </submittedName>
</protein>
<dbReference type="EMBL" id="CM017629">
    <property type="protein sequence ID" value="TYH63858.1"/>
    <property type="molecule type" value="Genomic_DNA"/>
</dbReference>
<proteinExistence type="predicted"/>
<name>A0A5D2K9S0_GOSTO</name>